<keyword evidence="3" id="KW-1185">Reference proteome</keyword>
<gene>
    <name evidence="2" type="ORF">GCM10023257_20510</name>
</gene>
<reference evidence="3" key="1">
    <citation type="journal article" date="2019" name="Int. J. Syst. Evol. Microbiol.">
        <title>The Global Catalogue of Microorganisms (GCM) 10K type strain sequencing project: providing services to taxonomists for standard genome sequencing and annotation.</title>
        <authorList>
            <consortium name="The Broad Institute Genomics Platform"/>
            <consortium name="The Broad Institute Genome Sequencing Center for Infectious Disease"/>
            <person name="Wu L."/>
            <person name="Ma J."/>
        </authorList>
    </citation>
    <scope>NUCLEOTIDE SEQUENCE [LARGE SCALE GENOMIC DNA]</scope>
    <source>
        <strain evidence="3">JCM 17657</strain>
    </source>
</reference>
<organism evidence="2 3">
    <name type="scientific">Streptomyces hyderabadensis</name>
    <dbReference type="NCBI Taxonomy" id="598549"/>
    <lineage>
        <taxon>Bacteria</taxon>
        <taxon>Bacillati</taxon>
        <taxon>Actinomycetota</taxon>
        <taxon>Actinomycetes</taxon>
        <taxon>Kitasatosporales</taxon>
        <taxon>Streptomycetaceae</taxon>
        <taxon>Streptomyces</taxon>
    </lineage>
</organism>
<proteinExistence type="predicted"/>
<comment type="caution">
    <text evidence="2">The sequence shown here is derived from an EMBL/GenBank/DDBJ whole genome shotgun (WGS) entry which is preliminary data.</text>
</comment>
<sequence>MQVRTLEGIRKPRFRQVAHGRTESRADPVRTTADAVRCPRCPVCEGGLWGGPRIHDDDRGKGGSKWRRPTVKRAVNTAFPASDNLCRHAARVPQARGLHHAQARRPVAGTRE</sequence>
<evidence type="ECO:0000256" key="1">
    <source>
        <dbReference type="SAM" id="MobiDB-lite"/>
    </source>
</evidence>
<protein>
    <submittedName>
        <fullName evidence="2">Uncharacterized protein</fullName>
    </submittedName>
</protein>
<evidence type="ECO:0000313" key="2">
    <source>
        <dbReference type="EMBL" id="GAA4981944.1"/>
    </source>
</evidence>
<dbReference type="EMBL" id="BAABIV010000007">
    <property type="protein sequence ID" value="GAA4981944.1"/>
    <property type="molecule type" value="Genomic_DNA"/>
</dbReference>
<accession>A0ABP9HYF0</accession>
<name>A0ABP9HYF0_9ACTN</name>
<evidence type="ECO:0000313" key="3">
    <source>
        <dbReference type="Proteomes" id="UP001500610"/>
    </source>
</evidence>
<feature type="region of interest" description="Disordered" evidence="1">
    <location>
        <begin position="92"/>
        <end position="112"/>
    </location>
</feature>
<dbReference type="Proteomes" id="UP001500610">
    <property type="component" value="Unassembled WGS sequence"/>
</dbReference>